<reference evidence="3" key="1">
    <citation type="submission" date="2019-08" db="EMBL/GenBank/DDBJ databases">
        <title>Limnoglobus roseus gen. nov., sp. nov., a novel freshwater planctomycete with a giant genome from the family Gemmataceae.</title>
        <authorList>
            <person name="Kulichevskaya I.S."/>
            <person name="Naumoff D.G."/>
            <person name="Miroshnikov K."/>
            <person name="Ivanova A."/>
            <person name="Philippov D.A."/>
            <person name="Hakobyan A."/>
            <person name="Rijpstra I.C."/>
            <person name="Sinninghe Damste J.S."/>
            <person name="Liesack W."/>
            <person name="Dedysh S.N."/>
        </authorList>
    </citation>
    <scope>NUCLEOTIDE SEQUENCE [LARGE SCALE GENOMIC DNA]</scope>
    <source>
        <strain evidence="3">PX52</strain>
    </source>
</reference>
<gene>
    <name evidence="1" type="ORF">PX52LOC_07563</name>
    <name evidence="2" type="ORF">PX52LOC_07669</name>
</gene>
<dbReference type="OrthoDB" id="302125at2"/>
<organism evidence="1 3">
    <name type="scientific">Limnoglobus roseus</name>
    <dbReference type="NCBI Taxonomy" id="2598579"/>
    <lineage>
        <taxon>Bacteria</taxon>
        <taxon>Pseudomonadati</taxon>
        <taxon>Planctomycetota</taxon>
        <taxon>Planctomycetia</taxon>
        <taxon>Gemmatales</taxon>
        <taxon>Gemmataceae</taxon>
        <taxon>Limnoglobus</taxon>
    </lineage>
</organism>
<sequence>MRPDLDPAHFSPDDRFRELAAILARGLIRLRDKVALTPRHTSAPQILPKSSDSSVAVHPDTWLTVHTG</sequence>
<dbReference type="EMBL" id="CP042425">
    <property type="protein sequence ID" value="QEL20462.1"/>
    <property type="molecule type" value="Genomic_DNA"/>
</dbReference>
<dbReference type="KEGG" id="lrs:PX52LOC_07669"/>
<keyword evidence="3" id="KW-1185">Reference proteome</keyword>
<dbReference type="AlphaFoldDB" id="A0A5C1ARX3"/>
<reference evidence="1" key="2">
    <citation type="journal article" date="2020" name="Int. J. Syst. Evol. Microbiol.">
        <title>Limnoglobus roseus gen. nov., sp. nov., a novel freshwater planctomycete with a giant genome from the family Gemmataceae.</title>
        <authorList>
            <person name="Kulichevskaya I.S."/>
            <person name="Naumoff D.G."/>
            <person name="Miroshnikov K.K."/>
            <person name="Ivanova A.A."/>
            <person name="Philippov D.A."/>
            <person name="Hakobyan A."/>
            <person name="Rijpstra W.I.C."/>
            <person name="Damste J.S.S."/>
            <person name="Liesack W."/>
            <person name="Dedysh S.N."/>
        </authorList>
    </citation>
    <scope>NUCLEOTIDE SEQUENCE</scope>
    <source>
        <strain evidence="1">PX52</strain>
    </source>
</reference>
<dbReference type="Proteomes" id="UP000324974">
    <property type="component" value="Chromosome"/>
</dbReference>
<name>A0A5C1ARX3_9BACT</name>
<evidence type="ECO:0000313" key="2">
    <source>
        <dbReference type="EMBL" id="QEL20564.1"/>
    </source>
</evidence>
<dbReference type="EMBL" id="CP042425">
    <property type="protein sequence ID" value="QEL20564.1"/>
    <property type="molecule type" value="Genomic_DNA"/>
</dbReference>
<proteinExistence type="predicted"/>
<evidence type="ECO:0000313" key="1">
    <source>
        <dbReference type="EMBL" id="QEL20462.1"/>
    </source>
</evidence>
<accession>A0A5C1ARX3</accession>
<dbReference type="RefSeq" id="WP_149114765.1">
    <property type="nucleotide sequence ID" value="NZ_CP042425.1"/>
</dbReference>
<evidence type="ECO:0000313" key="3">
    <source>
        <dbReference type="Proteomes" id="UP000324974"/>
    </source>
</evidence>
<dbReference type="KEGG" id="lrs:PX52LOC_07563"/>
<protein>
    <submittedName>
        <fullName evidence="1">Uncharacterized protein</fullName>
    </submittedName>
</protein>